<dbReference type="AlphaFoldDB" id="A0A517NYM9"/>
<protein>
    <submittedName>
        <fullName evidence="1">Uncharacterized protein</fullName>
    </submittedName>
</protein>
<organism evidence="1 2">
    <name type="scientific">Stieleria marina</name>
    <dbReference type="NCBI Taxonomy" id="1930275"/>
    <lineage>
        <taxon>Bacteria</taxon>
        <taxon>Pseudomonadati</taxon>
        <taxon>Planctomycetota</taxon>
        <taxon>Planctomycetia</taxon>
        <taxon>Pirellulales</taxon>
        <taxon>Pirellulaceae</taxon>
        <taxon>Stieleria</taxon>
    </lineage>
</organism>
<gene>
    <name evidence="1" type="ORF">K239x_42350</name>
</gene>
<accession>A0A517NYM9</accession>
<keyword evidence="2" id="KW-1185">Reference proteome</keyword>
<evidence type="ECO:0000313" key="2">
    <source>
        <dbReference type="Proteomes" id="UP000319817"/>
    </source>
</evidence>
<proteinExistence type="predicted"/>
<sequence>MIDRRQICQRDQEVRPEANSMARPLGMPRLGVKAAFGHFCSFTLPWWDARRRDDFGSVRCSRTLLTYDDYI</sequence>
<name>A0A517NYM9_9BACT</name>
<reference evidence="1 2" key="1">
    <citation type="submission" date="2019-02" db="EMBL/GenBank/DDBJ databases">
        <title>Deep-cultivation of Planctomycetes and their phenomic and genomic characterization uncovers novel biology.</title>
        <authorList>
            <person name="Wiegand S."/>
            <person name="Jogler M."/>
            <person name="Boedeker C."/>
            <person name="Pinto D."/>
            <person name="Vollmers J."/>
            <person name="Rivas-Marin E."/>
            <person name="Kohn T."/>
            <person name="Peeters S.H."/>
            <person name="Heuer A."/>
            <person name="Rast P."/>
            <person name="Oberbeckmann S."/>
            <person name="Bunk B."/>
            <person name="Jeske O."/>
            <person name="Meyerdierks A."/>
            <person name="Storesund J.E."/>
            <person name="Kallscheuer N."/>
            <person name="Luecker S."/>
            <person name="Lage O.M."/>
            <person name="Pohl T."/>
            <person name="Merkel B.J."/>
            <person name="Hornburger P."/>
            <person name="Mueller R.-W."/>
            <person name="Bruemmer F."/>
            <person name="Labrenz M."/>
            <person name="Spormann A.M."/>
            <person name="Op den Camp H."/>
            <person name="Overmann J."/>
            <person name="Amann R."/>
            <person name="Jetten M.S.M."/>
            <person name="Mascher T."/>
            <person name="Medema M.H."/>
            <person name="Devos D.P."/>
            <person name="Kaster A.-K."/>
            <person name="Ovreas L."/>
            <person name="Rohde M."/>
            <person name="Galperin M.Y."/>
            <person name="Jogler C."/>
        </authorList>
    </citation>
    <scope>NUCLEOTIDE SEQUENCE [LARGE SCALE GENOMIC DNA]</scope>
    <source>
        <strain evidence="1 2">K23_9</strain>
    </source>
</reference>
<dbReference type="Proteomes" id="UP000319817">
    <property type="component" value="Chromosome"/>
</dbReference>
<dbReference type="EMBL" id="CP036526">
    <property type="protein sequence ID" value="QDT12226.1"/>
    <property type="molecule type" value="Genomic_DNA"/>
</dbReference>
<evidence type="ECO:0000313" key="1">
    <source>
        <dbReference type="EMBL" id="QDT12226.1"/>
    </source>
</evidence>